<keyword evidence="4 7" id="KW-1133">Transmembrane helix</keyword>
<name>A0A915HN23_ROMCU</name>
<dbReference type="Pfam" id="PF00999">
    <property type="entry name" value="Na_H_Exchanger"/>
    <property type="match status" value="1"/>
</dbReference>
<evidence type="ECO:0000313" key="10">
    <source>
        <dbReference type="WBParaSite" id="nRc.2.0.1.t02752-RA"/>
    </source>
</evidence>
<evidence type="ECO:0000256" key="2">
    <source>
        <dbReference type="ARBA" id="ARBA00022448"/>
    </source>
</evidence>
<evidence type="ECO:0000259" key="8">
    <source>
        <dbReference type="Pfam" id="PF00999"/>
    </source>
</evidence>
<evidence type="ECO:0000256" key="3">
    <source>
        <dbReference type="ARBA" id="ARBA00022692"/>
    </source>
</evidence>
<sequence length="213" mass="22397">MVEDENLTASGNDSRTVGDGGIFTGSGVLATPLSLFFVQAMIIISLSRLLHFFLGKINQPRVVSEIIGGVCLGPSALGRIPGFLAKIFPDSSLANLSLVANLGLVFYLFMVGLELEPATFFGNLKKSLILAAAGIVVPLMMGAACSWGLYEYLSIGVESKMTVSFGSFALFIGTAMTITAFPVLARILTEKCMLTTQLGTMTISAAAIDDVLA</sequence>
<keyword evidence="3 7" id="KW-0812">Transmembrane</keyword>
<dbReference type="PANTHER" id="PTHR32468:SF0">
    <property type="entry name" value="K(+)_H(+) ANTIPORTER 1"/>
    <property type="match status" value="1"/>
</dbReference>
<keyword evidence="6 7" id="KW-0472">Membrane</keyword>
<dbReference type="InterPro" id="IPR038770">
    <property type="entry name" value="Na+/solute_symporter_sf"/>
</dbReference>
<dbReference type="GO" id="GO:0015297">
    <property type="term" value="F:antiporter activity"/>
    <property type="evidence" value="ECO:0007669"/>
    <property type="project" value="InterPro"/>
</dbReference>
<protein>
    <submittedName>
        <fullName evidence="10">Cation/H+ exchanger domain-containing protein</fullName>
    </submittedName>
</protein>
<evidence type="ECO:0000256" key="1">
    <source>
        <dbReference type="ARBA" id="ARBA00004141"/>
    </source>
</evidence>
<dbReference type="InterPro" id="IPR006153">
    <property type="entry name" value="Cation/H_exchanger_TM"/>
</dbReference>
<dbReference type="GO" id="GO:1902600">
    <property type="term" value="P:proton transmembrane transport"/>
    <property type="evidence" value="ECO:0007669"/>
    <property type="project" value="InterPro"/>
</dbReference>
<keyword evidence="5" id="KW-0406">Ion transport</keyword>
<dbReference type="Proteomes" id="UP000887565">
    <property type="component" value="Unplaced"/>
</dbReference>
<dbReference type="InterPro" id="IPR050794">
    <property type="entry name" value="CPA2_transporter"/>
</dbReference>
<feature type="transmembrane region" description="Helical" evidence="7">
    <location>
        <begin position="94"/>
        <end position="115"/>
    </location>
</feature>
<organism evidence="9 10">
    <name type="scientific">Romanomermis culicivorax</name>
    <name type="common">Nematode worm</name>
    <dbReference type="NCBI Taxonomy" id="13658"/>
    <lineage>
        <taxon>Eukaryota</taxon>
        <taxon>Metazoa</taxon>
        <taxon>Ecdysozoa</taxon>
        <taxon>Nematoda</taxon>
        <taxon>Enoplea</taxon>
        <taxon>Dorylaimia</taxon>
        <taxon>Mermithida</taxon>
        <taxon>Mermithoidea</taxon>
        <taxon>Mermithidae</taxon>
        <taxon>Romanomermis</taxon>
    </lineage>
</organism>
<dbReference type="Gene3D" id="1.20.1530.20">
    <property type="match status" value="1"/>
</dbReference>
<dbReference type="AlphaFoldDB" id="A0A915HN23"/>
<comment type="subcellular location">
    <subcellularLocation>
        <location evidence="1">Membrane</location>
        <topology evidence="1">Multi-pass membrane protein</topology>
    </subcellularLocation>
</comment>
<keyword evidence="9" id="KW-1185">Reference proteome</keyword>
<dbReference type="WBParaSite" id="nRc.2.0.1.t02752-RA">
    <property type="protein sequence ID" value="nRc.2.0.1.t02752-RA"/>
    <property type="gene ID" value="nRc.2.0.1.g02752"/>
</dbReference>
<dbReference type="GO" id="GO:0016020">
    <property type="term" value="C:membrane"/>
    <property type="evidence" value="ECO:0007669"/>
    <property type="project" value="UniProtKB-SubCell"/>
</dbReference>
<evidence type="ECO:0000256" key="7">
    <source>
        <dbReference type="SAM" id="Phobius"/>
    </source>
</evidence>
<evidence type="ECO:0000256" key="4">
    <source>
        <dbReference type="ARBA" id="ARBA00022989"/>
    </source>
</evidence>
<accession>A0A915HN23</accession>
<feature type="domain" description="Cation/H+ exchanger transmembrane" evidence="8">
    <location>
        <begin position="43"/>
        <end position="213"/>
    </location>
</feature>
<evidence type="ECO:0000256" key="6">
    <source>
        <dbReference type="ARBA" id="ARBA00023136"/>
    </source>
</evidence>
<evidence type="ECO:0000256" key="5">
    <source>
        <dbReference type="ARBA" id="ARBA00023065"/>
    </source>
</evidence>
<dbReference type="PANTHER" id="PTHR32468">
    <property type="entry name" value="CATION/H + ANTIPORTER"/>
    <property type="match status" value="1"/>
</dbReference>
<feature type="transmembrane region" description="Helical" evidence="7">
    <location>
        <begin position="162"/>
        <end position="184"/>
    </location>
</feature>
<reference evidence="10" key="1">
    <citation type="submission" date="2022-11" db="UniProtKB">
        <authorList>
            <consortium name="WormBaseParasite"/>
        </authorList>
    </citation>
    <scope>IDENTIFICATION</scope>
</reference>
<feature type="transmembrane region" description="Helical" evidence="7">
    <location>
        <begin position="127"/>
        <end position="150"/>
    </location>
</feature>
<proteinExistence type="predicted"/>
<evidence type="ECO:0000313" key="9">
    <source>
        <dbReference type="Proteomes" id="UP000887565"/>
    </source>
</evidence>
<keyword evidence="2" id="KW-0813">Transport</keyword>